<keyword evidence="3" id="KW-0731">Sigma factor</keyword>
<sequence length="195" mass="23220">MSQVTEQELWIAFQHGDEEAYTKLYRLYIKDMYRYGSSLVTTSEAFVLDCIHDVFTELWVKRERLSVPDNVKYYLLKALKTRVMHLLERKERAFAPLSEVNIEMFEPTDLEILEELEVATSRQEKLRMLISKLPHRQQEAIKLRFIENLNYNQIGDILEMNTQSAKNLVFRAVEKLRGWIVLPIYSLFLYFFGLN</sequence>
<dbReference type="RefSeq" id="WP_244823268.1">
    <property type="nucleotide sequence ID" value="NZ_CP112998.1"/>
</dbReference>
<dbReference type="CDD" id="cd06171">
    <property type="entry name" value="Sigma70_r4"/>
    <property type="match status" value="1"/>
</dbReference>
<proteinExistence type="inferred from homology"/>
<evidence type="ECO:0000256" key="3">
    <source>
        <dbReference type="ARBA" id="ARBA00023082"/>
    </source>
</evidence>
<dbReference type="EMBL" id="CP112998">
    <property type="protein sequence ID" value="WAC12568.1"/>
    <property type="molecule type" value="Genomic_DNA"/>
</dbReference>
<dbReference type="InterPro" id="IPR013325">
    <property type="entry name" value="RNA_pol_sigma_r2"/>
</dbReference>
<evidence type="ECO:0000259" key="6">
    <source>
        <dbReference type="Pfam" id="PF08281"/>
    </source>
</evidence>
<dbReference type="GO" id="GO:0003677">
    <property type="term" value="F:DNA binding"/>
    <property type="evidence" value="ECO:0007669"/>
    <property type="project" value="InterPro"/>
</dbReference>
<evidence type="ECO:0000256" key="1">
    <source>
        <dbReference type="ARBA" id="ARBA00010641"/>
    </source>
</evidence>
<dbReference type="SUPFAM" id="SSF88659">
    <property type="entry name" value="Sigma3 and sigma4 domains of RNA polymerase sigma factors"/>
    <property type="match status" value="1"/>
</dbReference>
<keyword evidence="5" id="KW-0472">Membrane</keyword>
<evidence type="ECO:0000313" key="8">
    <source>
        <dbReference type="Proteomes" id="UP001164653"/>
    </source>
</evidence>
<keyword evidence="5" id="KW-1133">Transmembrane helix</keyword>
<dbReference type="Gene3D" id="1.10.10.10">
    <property type="entry name" value="Winged helix-like DNA-binding domain superfamily/Winged helix DNA-binding domain"/>
    <property type="match status" value="1"/>
</dbReference>
<evidence type="ECO:0000256" key="4">
    <source>
        <dbReference type="ARBA" id="ARBA00023163"/>
    </source>
</evidence>
<keyword evidence="8" id="KW-1185">Reference proteome</keyword>
<protein>
    <submittedName>
        <fullName evidence="7">Sigma-70 family RNA polymerase sigma factor</fullName>
    </submittedName>
</protein>
<dbReference type="PANTHER" id="PTHR43133">
    <property type="entry name" value="RNA POLYMERASE ECF-TYPE SIGMA FACTO"/>
    <property type="match status" value="1"/>
</dbReference>
<dbReference type="Pfam" id="PF08281">
    <property type="entry name" value="Sigma70_r4_2"/>
    <property type="match status" value="1"/>
</dbReference>
<dbReference type="GO" id="GO:0006352">
    <property type="term" value="P:DNA-templated transcription initiation"/>
    <property type="evidence" value="ECO:0007669"/>
    <property type="project" value="InterPro"/>
</dbReference>
<dbReference type="InterPro" id="IPR014284">
    <property type="entry name" value="RNA_pol_sigma-70_dom"/>
</dbReference>
<dbReference type="GO" id="GO:0016987">
    <property type="term" value="F:sigma factor activity"/>
    <property type="evidence" value="ECO:0007669"/>
    <property type="project" value="UniProtKB-KW"/>
</dbReference>
<accession>A0A9E8NC42</accession>
<dbReference type="Proteomes" id="UP001164653">
    <property type="component" value="Chromosome"/>
</dbReference>
<evidence type="ECO:0000256" key="2">
    <source>
        <dbReference type="ARBA" id="ARBA00023015"/>
    </source>
</evidence>
<dbReference type="InterPro" id="IPR013249">
    <property type="entry name" value="RNA_pol_sigma70_r4_t2"/>
</dbReference>
<dbReference type="NCBIfam" id="TIGR02937">
    <property type="entry name" value="sigma70-ECF"/>
    <property type="match status" value="1"/>
</dbReference>
<gene>
    <name evidence="7" type="ORF">ON006_01110</name>
</gene>
<dbReference type="InterPro" id="IPR036388">
    <property type="entry name" value="WH-like_DNA-bd_sf"/>
</dbReference>
<dbReference type="SUPFAM" id="SSF88946">
    <property type="entry name" value="Sigma2 domain of RNA polymerase sigma factors"/>
    <property type="match status" value="1"/>
</dbReference>
<dbReference type="InterPro" id="IPR039425">
    <property type="entry name" value="RNA_pol_sigma-70-like"/>
</dbReference>
<feature type="transmembrane region" description="Helical" evidence="5">
    <location>
        <begin position="176"/>
        <end position="193"/>
    </location>
</feature>
<feature type="domain" description="RNA polymerase sigma factor 70 region 4 type 2" evidence="6">
    <location>
        <begin position="124"/>
        <end position="176"/>
    </location>
</feature>
<evidence type="ECO:0000256" key="5">
    <source>
        <dbReference type="SAM" id="Phobius"/>
    </source>
</evidence>
<keyword evidence="5" id="KW-0812">Transmembrane</keyword>
<dbReference type="InterPro" id="IPR013324">
    <property type="entry name" value="RNA_pol_sigma_r3/r4-like"/>
</dbReference>
<dbReference type="AlphaFoldDB" id="A0A9E8NC42"/>
<comment type="similarity">
    <text evidence="1">Belongs to the sigma-70 factor family. ECF subfamily.</text>
</comment>
<dbReference type="KEGG" id="dpf:ON006_01110"/>
<organism evidence="7 8">
    <name type="scientific">Dyadobacter pollutisoli</name>
    <dbReference type="NCBI Taxonomy" id="2910158"/>
    <lineage>
        <taxon>Bacteria</taxon>
        <taxon>Pseudomonadati</taxon>
        <taxon>Bacteroidota</taxon>
        <taxon>Cytophagia</taxon>
        <taxon>Cytophagales</taxon>
        <taxon>Spirosomataceae</taxon>
        <taxon>Dyadobacter</taxon>
    </lineage>
</organism>
<evidence type="ECO:0000313" key="7">
    <source>
        <dbReference type="EMBL" id="WAC12568.1"/>
    </source>
</evidence>
<dbReference type="Gene3D" id="1.10.1740.10">
    <property type="match status" value="1"/>
</dbReference>
<reference evidence="7" key="1">
    <citation type="submission" date="2022-11" db="EMBL/GenBank/DDBJ databases">
        <title>Dyadobacter pollutisoli sp. nov., isolated from plastic dumped soil.</title>
        <authorList>
            <person name="Kim J.M."/>
            <person name="Kim K.R."/>
            <person name="Lee J.K."/>
            <person name="Hao L."/>
            <person name="Jeon C.O."/>
        </authorList>
    </citation>
    <scope>NUCLEOTIDE SEQUENCE</scope>
    <source>
        <strain evidence="7">U1</strain>
    </source>
</reference>
<name>A0A9E8NC42_9BACT</name>
<dbReference type="PANTHER" id="PTHR43133:SF46">
    <property type="entry name" value="RNA POLYMERASE SIGMA-70 FACTOR ECF SUBFAMILY"/>
    <property type="match status" value="1"/>
</dbReference>
<keyword evidence="2" id="KW-0805">Transcription regulation</keyword>
<keyword evidence="4" id="KW-0804">Transcription</keyword>